<evidence type="ECO:0000256" key="15">
    <source>
        <dbReference type="SAM" id="Phobius"/>
    </source>
</evidence>
<evidence type="ECO:0000256" key="7">
    <source>
        <dbReference type="ARBA" id="ARBA00022989"/>
    </source>
</evidence>
<dbReference type="InterPro" id="IPR050635">
    <property type="entry name" value="ATPase_protein_8"/>
</dbReference>
<comment type="similarity">
    <text evidence="2 14">Belongs to the ATPase protein 8 family.</text>
</comment>
<feature type="transmembrane region" description="Helical" evidence="15">
    <location>
        <begin position="6"/>
        <end position="24"/>
    </location>
</feature>
<geneLocation type="mitochondrion" evidence="16"/>
<dbReference type="Pfam" id="PF00895">
    <property type="entry name" value="ATP-synt_8"/>
    <property type="match status" value="1"/>
</dbReference>
<dbReference type="PANTHER" id="PTHR39937:SF1">
    <property type="entry name" value="ATP SYNTHASE PROTEIN 8"/>
    <property type="match status" value="1"/>
</dbReference>
<evidence type="ECO:0000256" key="13">
    <source>
        <dbReference type="ARBA" id="ARBA00064647"/>
    </source>
</evidence>
<keyword evidence="10 15" id="KW-0472">Membrane</keyword>
<sequence>MPQLNPGPWFLYLILSWLTFFIVMNKVSNLVSPNELNPVITEKIKTKPWDWPW</sequence>
<dbReference type="EMBL" id="AP011408">
    <property type="protein sequence ID" value="BAV71787.1"/>
    <property type="molecule type" value="Genomic_DNA"/>
</dbReference>
<organism evidence="16">
    <name type="scientific">Clypeobarbus pleuropholis</name>
    <dbReference type="NCBI Taxonomy" id="643461"/>
    <lineage>
        <taxon>Eukaryota</taxon>
        <taxon>Metazoa</taxon>
        <taxon>Chordata</taxon>
        <taxon>Craniata</taxon>
        <taxon>Vertebrata</taxon>
        <taxon>Euteleostomi</taxon>
        <taxon>Actinopterygii</taxon>
        <taxon>Neopterygii</taxon>
        <taxon>Teleostei</taxon>
        <taxon>Ostariophysi</taxon>
        <taxon>Cypriniformes</taxon>
        <taxon>Cyprinidae</taxon>
        <taxon>Smiliogastrinae</taxon>
        <taxon>Clypeobarbus</taxon>
    </lineage>
</organism>
<comment type="subcellular location">
    <subcellularLocation>
        <location evidence="1 14">Mitochondrion membrane</location>
        <topology evidence="1 14">Single-pass membrane protein</topology>
    </subcellularLocation>
</comment>
<evidence type="ECO:0000256" key="5">
    <source>
        <dbReference type="ARBA" id="ARBA00022692"/>
    </source>
</evidence>
<evidence type="ECO:0000256" key="12">
    <source>
        <dbReference type="ARBA" id="ARBA00053067"/>
    </source>
</evidence>
<evidence type="ECO:0000256" key="9">
    <source>
        <dbReference type="ARBA" id="ARBA00023128"/>
    </source>
</evidence>
<keyword evidence="6 14" id="KW-0375">Hydrogen ion transport</keyword>
<keyword evidence="7 15" id="KW-1133">Transmembrane helix</keyword>
<gene>
    <name evidence="16" type="primary">ATPase 8</name>
</gene>
<dbReference type="GO" id="GO:0045259">
    <property type="term" value="C:proton-transporting ATP synthase complex"/>
    <property type="evidence" value="ECO:0007669"/>
    <property type="project" value="UniProtKB-KW"/>
</dbReference>
<accession>A0A1E1FMQ9</accession>
<evidence type="ECO:0000256" key="14">
    <source>
        <dbReference type="RuleBase" id="RU003661"/>
    </source>
</evidence>
<proteinExistence type="inferred from homology"/>
<keyword evidence="5 14" id="KW-0812">Transmembrane</keyword>
<protein>
    <recommendedName>
        <fullName evidence="14">ATP synthase complex subunit 8</fullName>
    </recommendedName>
</protein>
<dbReference type="GO" id="GO:0015078">
    <property type="term" value="F:proton transmembrane transporter activity"/>
    <property type="evidence" value="ECO:0007669"/>
    <property type="project" value="InterPro"/>
</dbReference>
<evidence type="ECO:0000256" key="4">
    <source>
        <dbReference type="ARBA" id="ARBA00022547"/>
    </source>
</evidence>
<keyword evidence="8 14" id="KW-0406">Ion transport</keyword>
<evidence type="ECO:0000256" key="3">
    <source>
        <dbReference type="ARBA" id="ARBA00022448"/>
    </source>
</evidence>
<evidence type="ECO:0000313" key="16">
    <source>
        <dbReference type="EMBL" id="BAV71787.1"/>
    </source>
</evidence>
<keyword evidence="9 14" id="KW-0496">Mitochondrion</keyword>
<evidence type="ECO:0000256" key="11">
    <source>
        <dbReference type="ARBA" id="ARBA00023310"/>
    </source>
</evidence>
<keyword evidence="11" id="KW-0066">ATP synthesis</keyword>
<dbReference type="AlphaFoldDB" id="A0A1E1FMQ9"/>
<comment type="function">
    <text evidence="12">Subunit 8, of the mitochondrial membrane ATP synthase complex (F(1)F(0) ATP synthase or Complex V) that produces ATP from ADP in the presence of a proton gradient across the membrane which is generated by electron transport complexes of the respiratory chain. ATP synthase complex consist of a soluble F(1) head domain - the catalytic core - and a membrane F(1) domain - the membrane proton channel. These two domains are linked by a central stalk rotating inside the F(1) region and a stationary peripheral stalk. During catalysis, ATP synthesis in the catalytic domain of F(1) is coupled via a rotary mechanism of the central stalk subunits to proton translocation. In vivo, can only synthesize ATP although its ATP hydrolase activity can be activated artificially in vitro. Part of the complex F(0) domain.</text>
</comment>
<reference evidence="16" key="1">
    <citation type="submission" date="2009-05" db="EMBL/GenBank/DDBJ databases">
        <title>Whole mitochondrial genome sequences in Cypriniformes.</title>
        <authorList>
            <person name="Miya M."/>
        </authorList>
    </citation>
    <scope>NUCLEOTIDE SEQUENCE</scope>
    <source>
        <strain evidence="16">CBM ZF 11602</strain>
    </source>
</reference>
<name>A0A1E1FMQ9_9TELE</name>
<dbReference type="InterPro" id="IPR001421">
    <property type="entry name" value="ATP8_metazoa"/>
</dbReference>
<evidence type="ECO:0000256" key="8">
    <source>
        <dbReference type="ARBA" id="ARBA00023065"/>
    </source>
</evidence>
<dbReference type="GO" id="GO:0015986">
    <property type="term" value="P:proton motive force-driven ATP synthesis"/>
    <property type="evidence" value="ECO:0007669"/>
    <property type="project" value="InterPro"/>
</dbReference>
<dbReference type="PANTHER" id="PTHR39937">
    <property type="entry name" value="ATP SYNTHASE PROTEIN 8"/>
    <property type="match status" value="1"/>
</dbReference>
<keyword evidence="3 14" id="KW-0813">Transport</keyword>
<evidence type="ECO:0000256" key="2">
    <source>
        <dbReference type="ARBA" id="ARBA00008892"/>
    </source>
</evidence>
<evidence type="ECO:0000256" key="6">
    <source>
        <dbReference type="ARBA" id="ARBA00022781"/>
    </source>
</evidence>
<keyword evidence="4 14" id="KW-0138">CF(0)</keyword>
<evidence type="ECO:0000256" key="1">
    <source>
        <dbReference type="ARBA" id="ARBA00004304"/>
    </source>
</evidence>
<comment type="subunit">
    <text evidence="13">Component of the ATP synthase complex composed at least of ATP5F1A/subunit alpha, ATP5F1B/subunit beta, ATP5MC1/subunit c (homooctomer), MT-ATP6/subunit a, MT-ATP8/subunit 8, ATP5ME/subunit e, ATP5MF/subunit f, ATP5MG/subunit g, ATP5MK/subunit k, ATP5MJ/subunit j, ATP5F1C/subunit gamma, ATP5F1D/subunit delta, ATP5F1E/subunit epsilon, ATP5PF/subunit F6, ATP5PB/subunit b, ATP5PD/subunit d, ATP5PO/subunit OSCP. ATP synthase complex consists of a soluble F(1) head domain (subunits alpha(3) and beta(3)) - the catalytic core - and a membrane F(0) domain - the membrane proton channel (subunits c, a, 8, e, f, g, k and j). These two domains are linked by a central stalk (subunits gamma, delta, and epsilon) rotating inside the F1 region and a stationary peripheral stalk (subunits F6, b, d, and OSCP).</text>
</comment>
<dbReference type="GO" id="GO:0031966">
    <property type="term" value="C:mitochondrial membrane"/>
    <property type="evidence" value="ECO:0007669"/>
    <property type="project" value="UniProtKB-SubCell"/>
</dbReference>
<evidence type="ECO:0000256" key="10">
    <source>
        <dbReference type="ARBA" id="ARBA00023136"/>
    </source>
</evidence>